<keyword evidence="2" id="KW-0378">Hydrolase</keyword>
<reference evidence="2 3" key="1">
    <citation type="submission" date="2023-12" db="EMBL/GenBank/DDBJ databases">
        <title>the genome sequence of Hyalangium sp. s54d21.</title>
        <authorList>
            <person name="Zhang X."/>
        </authorList>
    </citation>
    <scope>NUCLEOTIDE SEQUENCE [LARGE SCALE GENOMIC DNA]</scope>
    <source>
        <strain evidence="3">s54d21</strain>
    </source>
</reference>
<keyword evidence="2" id="KW-0540">Nuclease</keyword>
<dbReference type="SUPFAM" id="SSF52980">
    <property type="entry name" value="Restriction endonuclease-like"/>
    <property type="match status" value="1"/>
</dbReference>
<sequence>MRAPGRKPATYDDLILLPEDRVGEIIDGELYASPRPAIRHAKVSSTLGMDLGGPFQRGRGGPGGWWIIDEPELHLGKDVLVPDLAGWKKERLPQLPDTPYFDLAPNWLCEVLSPSTAKLDLVRKLPRYARAAVEHAWVVDPIHRTLEVFRQEHERWVLLVAFAGDDKVRAEPFEAVELELGALWLEESPPSSPDTER</sequence>
<name>A0ABU5GWQ7_9BACT</name>
<dbReference type="InterPro" id="IPR008538">
    <property type="entry name" value="Uma2"/>
</dbReference>
<dbReference type="GO" id="GO:0004519">
    <property type="term" value="F:endonuclease activity"/>
    <property type="evidence" value="ECO:0007669"/>
    <property type="project" value="UniProtKB-KW"/>
</dbReference>
<dbReference type="Proteomes" id="UP001291309">
    <property type="component" value="Unassembled WGS sequence"/>
</dbReference>
<gene>
    <name evidence="2" type="ORF">SYV04_04460</name>
</gene>
<dbReference type="RefSeq" id="WP_321544326.1">
    <property type="nucleotide sequence ID" value="NZ_JAXIVS010000001.1"/>
</dbReference>
<evidence type="ECO:0000313" key="3">
    <source>
        <dbReference type="Proteomes" id="UP001291309"/>
    </source>
</evidence>
<organism evidence="2 3">
    <name type="scientific">Hyalangium rubrum</name>
    <dbReference type="NCBI Taxonomy" id="3103134"/>
    <lineage>
        <taxon>Bacteria</taxon>
        <taxon>Pseudomonadati</taxon>
        <taxon>Myxococcota</taxon>
        <taxon>Myxococcia</taxon>
        <taxon>Myxococcales</taxon>
        <taxon>Cystobacterineae</taxon>
        <taxon>Archangiaceae</taxon>
        <taxon>Hyalangium</taxon>
    </lineage>
</organism>
<dbReference type="CDD" id="cd06260">
    <property type="entry name" value="DUF820-like"/>
    <property type="match status" value="1"/>
</dbReference>
<dbReference type="InterPro" id="IPR011335">
    <property type="entry name" value="Restrct_endonuc-II-like"/>
</dbReference>
<protein>
    <submittedName>
        <fullName evidence="2">Uma2 family endonuclease</fullName>
    </submittedName>
</protein>
<dbReference type="EMBL" id="JAXIVS010000001">
    <property type="protein sequence ID" value="MDY7225619.1"/>
    <property type="molecule type" value="Genomic_DNA"/>
</dbReference>
<feature type="domain" description="Putative restriction endonuclease" evidence="1">
    <location>
        <begin position="11"/>
        <end position="178"/>
    </location>
</feature>
<dbReference type="PANTHER" id="PTHR34107:SF4">
    <property type="entry name" value="SLL1222 PROTEIN"/>
    <property type="match status" value="1"/>
</dbReference>
<dbReference type="InterPro" id="IPR012296">
    <property type="entry name" value="Nuclease_put_TT1808"/>
</dbReference>
<accession>A0ABU5GWQ7</accession>
<proteinExistence type="predicted"/>
<keyword evidence="3" id="KW-1185">Reference proteome</keyword>
<keyword evidence="2" id="KW-0255">Endonuclease</keyword>
<evidence type="ECO:0000259" key="1">
    <source>
        <dbReference type="Pfam" id="PF05685"/>
    </source>
</evidence>
<dbReference type="PANTHER" id="PTHR34107">
    <property type="entry name" value="SLL0198 PROTEIN-RELATED"/>
    <property type="match status" value="1"/>
</dbReference>
<dbReference type="Pfam" id="PF05685">
    <property type="entry name" value="Uma2"/>
    <property type="match status" value="1"/>
</dbReference>
<evidence type="ECO:0000313" key="2">
    <source>
        <dbReference type="EMBL" id="MDY7225619.1"/>
    </source>
</evidence>
<dbReference type="Gene3D" id="3.90.1570.10">
    <property type="entry name" value="tt1808, chain A"/>
    <property type="match status" value="1"/>
</dbReference>
<comment type="caution">
    <text evidence="2">The sequence shown here is derived from an EMBL/GenBank/DDBJ whole genome shotgun (WGS) entry which is preliminary data.</text>
</comment>